<keyword evidence="11" id="KW-0511">Multifunctional enzyme</keyword>
<dbReference type="InterPro" id="IPR041588">
    <property type="entry name" value="Integrase_H2C2"/>
</dbReference>
<comment type="caution">
    <text evidence="17">The sequence shown here is derived from an EMBL/GenBank/DDBJ whole genome shotgun (WGS) entry which is preliminary data.</text>
</comment>
<dbReference type="PANTHER" id="PTHR37984:SF5">
    <property type="entry name" value="PROTEIN NYNRIN-LIKE"/>
    <property type="match status" value="1"/>
</dbReference>
<dbReference type="Gene3D" id="3.30.70.270">
    <property type="match status" value="3"/>
</dbReference>
<dbReference type="InterPro" id="IPR043128">
    <property type="entry name" value="Rev_trsase/Diguanyl_cyclase"/>
</dbReference>
<dbReference type="CDD" id="cd01647">
    <property type="entry name" value="RT_LTR"/>
    <property type="match status" value="1"/>
</dbReference>
<dbReference type="Pfam" id="PF17921">
    <property type="entry name" value="Integrase_H2C2"/>
    <property type="match status" value="1"/>
</dbReference>
<dbReference type="SUPFAM" id="SSF56672">
    <property type="entry name" value="DNA/RNA polymerases"/>
    <property type="match status" value="1"/>
</dbReference>
<keyword evidence="5" id="KW-0460">Magnesium</keyword>
<keyword evidence="8" id="KW-0808">Transferase</keyword>
<evidence type="ECO:0000256" key="5">
    <source>
        <dbReference type="ARBA" id="ARBA00022842"/>
    </source>
</evidence>
<evidence type="ECO:0000256" key="6">
    <source>
        <dbReference type="ARBA" id="ARBA00022908"/>
    </source>
</evidence>
<dbReference type="FunFam" id="3.30.70.270:FF:000020">
    <property type="entry name" value="Transposon Tf2-6 polyprotein-like Protein"/>
    <property type="match status" value="1"/>
</dbReference>
<evidence type="ECO:0000313" key="17">
    <source>
        <dbReference type="EMBL" id="RVW31234.1"/>
    </source>
</evidence>
<evidence type="ECO:0000256" key="3">
    <source>
        <dbReference type="ARBA" id="ARBA00022750"/>
    </source>
</evidence>
<dbReference type="PANTHER" id="PTHR37984">
    <property type="entry name" value="PROTEIN CBG26694"/>
    <property type="match status" value="1"/>
</dbReference>
<feature type="domain" description="Reverse transcriptase" evidence="13">
    <location>
        <begin position="367"/>
        <end position="442"/>
    </location>
</feature>
<dbReference type="FunFam" id="1.10.340.70:FF:000001">
    <property type="entry name" value="Retrovirus-related Pol polyprotein from transposon gypsy-like Protein"/>
    <property type="match status" value="1"/>
</dbReference>
<keyword evidence="3" id="KW-0064">Aspartyl protease</keyword>
<dbReference type="Gene3D" id="3.10.10.10">
    <property type="entry name" value="HIV Type 1 Reverse Transcriptase, subunit A, domain 1"/>
    <property type="match status" value="1"/>
</dbReference>
<keyword evidence="8" id="KW-0239">DNA-directed DNA polymerase</keyword>
<feature type="domain" description="Tf2-1-like SH3-like" evidence="16">
    <location>
        <begin position="858"/>
        <end position="922"/>
    </location>
</feature>
<dbReference type="InterPro" id="IPR041577">
    <property type="entry name" value="RT_RNaseH_2"/>
</dbReference>
<reference evidence="17 18" key="1">
    <citation type="journal article" date="2018" name="PLoS Genet.">
        <title>Population sequencing reveals clonal diversity and ancestral inbreeding in the grapevine cultivar Chardonnay.</title>
        <authorList>
            <person name="Roach M.J."/>
            <person name="Johnson D.L."/>
            <person name="Bohlmann J."/>
            <person name="van Vuuren H.J."/>
            <person name="Jones S.J."/>
            <person name="Pretorius I.S."/>
            <person name="Schmidt S.A."/>
            <person name="Borneman A.R."/>
        </authorList>
    </citation>
    <scope>NUCLEOTIDE SEQUENCE [LARGE SCALE GENOMIC DNA]</scope>
    <source>
        <strain evidence="18">cv. Chardonnay</strain>
        <tissue evidence="17">Leaf</tissue>
    </source>
</reference>
<evidence type="ECO:0000256" key="9">
    <source>
        <dbReference type="ARBA" id="ARBA00023125"/>
    </source>
</evidence>
<feature type="domain" description="Integrase zinc-binding" evidence="15">
    <location>
        <begin position="684"/>
        <end position="739"/>
    </location>
</feature>
<keyword evidence="8" id="KW-0548">Nucleotidyltransferase</keyword>
<dbReference type="EMBL" id="QGNW01001764">
    <property type="protein sequence ID" value="RVW31234.1"/>
    <property type="molecule type" value="Genomic_DNA"/>
</dbReference>
<dbReference type="AlphaFoldDB" id="A0A438D711"/>
<keyword evidence="1" id="KW-0645">Protease</keyword>
<keyword evidence="7" id="KW-0695">RNA-directed DNA polymerase</keyword>
<dbReference type="GO" id="GO:0003677">
    <property type="term" value="F:DNA binding"/>
    <property type="evidence" value="ECO:0007669"/>
    <property type="project" value="UniProtKB-KW"/>
</dbReference>
<dbReference type="Gene3D" id="3.10.20.370">
    <property type="match status" value="1"/>
</dbReference>
<dbReference type="GO" id="GO:0046872">
    <property type="term" value="F:metal ion binding"/>
    <property type="evidence" value="ECO:0007669"/>
    <property type="project" value="UniProtKB-KW"/>
</dbReference>
<keyword evidence="6" id="KW-0229">DNA integration</keyword>
<dbReference type="FunFam" id="3.30.70.270:FF:000003">
    <property type="entry name" value="Transposon Ty3-G Gag-Pol polyprotein"/>
    <property type="match status" value="1"/>
</dbReference>
<keyword evidence="4" id="KW-0378">Hydrolase</keyword>
<gene>
    <name evidence="17" type="primary">pol_2408</name>
    <name evidence="17" type="ORF">CK203_082880</name>
</gene>
<evidence type="ECO:0000256" key="11">
    <source>
        <dbReference type="ARBA" id="ARBA00023268"/>
    </source>
</evidence>
<dbReference type="Proteomes" id="UP000288805">
    <property type="component" value="Unassembled WGS sequence"/>
</dbReference>
<dbReference type="Pfam" id="PF00078">
    <property type="entry name" value="RVT_1"/>
    <property type="match status" value="1"/>
</dbReference>
<evidence type="ECO:0000259" key="14">
    <source>
        <dbReference type="Pfam" id="PF17919"/>
    </source>
</evidence>
<dbReference type="GO" id="GO:0015074">
    <property type="term" value="P:DNA integration"/>
    <property type="evidence" value="ECO:0007669"/>
    <property type="project" value="UniProtKB-KW"/>
</dbReference>
<dbReference type="GO" id="GO:0003964">
    <property type="term" value="F:RNA-directed DNA polymerase activity"/>
    <property type="evidence" value="ECO:0007669"/>
    <property type="project" value="UniProtKB-KW"/>
</dbReference>
<evidence type="ECO:0000256" key="8">
    <source>
        <dbReference type="ARBA" id="ARBA00022932"/>
    </source>
</evidence>
<dbReference type="GO" id="GO:0004190">
    <property type="term" value="F:aspartic-type endopeptidase activity"/>
    <property type="evidence" value="ECO:0007669"/>
    <property type="project" value="UniProtKB-KW"/>
</dbReference>
<evidence type="ECO:0000259" key="13">
    <source>
        <dbReference type="Pfam" id="PF00078"/>
    </source>
</evidence>
<dbReference type="GO" id="GO:0003887">
    <property type="term" value="F:DNA-directed DNA polymerase activity"/>
    <property type="evidence" value="ECO:0007669"/>
    <property type="project" value="UniProtKB-KW"/>
</dbReference>
<dbReference type="InterPro" id="IPR050951">
    <property type="entry name" value="Retrovirus_Pol_polyprotein"/>
</dbReference>
<dbReference type="InterPro" id="IPR000477">
    <property type="entry name" value="RT_dom"/>
</dbReference>
<feature type="coiled-coil region" evidence="12">
    <location>
        <begin position="821"/>
        <end position="848"/>
    </location>
</feature>
<evidence type="ECO:0000256" key="10">
    <source>
        <dbReference type="ARBA" id="ARBA00023172"/>
    </source>
</evidence>
<evidence type="ECO:0000256" key="12">
    <source>
        <dbReference type="SAM" id="Coils"/>
    </source>
</evidence>
<evidence type="ECO:0000259" key="16">
    <source>
        <dbReference type="Pfam" id="PF24626"/>
    </source>
</evidence>
<evidence type="ECO:0000256" key="4">
    <source>
        <dbReference type="ARBA" id="ARBA00022801"/>
    </source>
</evidence>
<keyword evidence="10" id="KW-0233">DNA recombination</keyword>
<organism evidence="17 18">
    <name type="scientific">Vitis vinifera</name>
    <name type="common">Grape</name>
    <dbReference type="NCBI Taxonomy" id="29760"/>
    <lineage>
        <taxon>Eukaryota</taxon>
        <taxon>Viridiplantae</taxon>
        <taxon>Streptophyta</taxon>
        <taxon>Embryophyta</taxon>
        <taxon>Tracheophyta</taxon>
        <taxon>Spermatophyta</taxon>
        <taxon>Magnoliopsida</taxon>
        <taxon>eudicotyledons</taxon>
        <taxon>Gunneridae</taxon>
        <taxon>Pentapetalae</taxon>
        <taxon>rosids</taxon>
        <taxon>Vitales</taxon>
        <taxon>Vitaceae</taxon>
        <taxon>Viteae</taxon>
        <taxon>Vitis</taxon>
    </lineage>
</organism>
<keyword evidence="2" id="KW-0479">Metal-binding</keyword>
<proteinExistence type="predicted"/>
<dbReference type="Gene3D" id="1.10.340.70">
    <property type="match status" value="1"/>
</dbReference>
<evidence type="ECO:0000259" key="15">
    <source>
        <dbReference type="Pfam" id="PF17921"/>
    </source>
</evidence>
<evidence type="ECO:0000256" key="1">
    <source>
        <dbReference type="ARBA" id="ARBA00022670"/>
    </source>
</evidence>
<evidence type="ECO:0000313" key="18">
    <source>
        <dbReference type="Proteomes" id="UP000288805"/>
    </source>
</evidence>
<dbReference type="InterPro" id="IPR043502">
    <property type="entry name" value="DNA/RNA_pol_sf"/>
</dbReference>
<dbReference type="InterPro" id="IPR056924">
    <property type="entry name" value="SH3_Tf2-1"/>
</dbReference>
<protein>
    <submittedName>
        <fullName evidence="17">Retrovirus-related Pol polyprotein from transposon 17.6</fullName>
    </submittedName>
</protein>
<sequence length="935" mass="107844">MSDAEKLAAAAMSMEDEAFAWHQWEDTRRPFWSWEDLKRLLERFGPRDEEEMPERFFSLWQEGGVCEYRRDFERVVSTIDNIPQCLLEGQFINWLHPGIRAELKAHRPTDNHRRTTLSKKTSATKSEVLFRKLSDAELQVKLEKGPCDRYDEKFSSGHRCRLKELQVMVYQGEEELLESNEEDQEAHGPNWELVELSMNTVVGHTSPKTIKLKGKALVKQLEIRLDETGGHGVLLGTGVPIKGVCQGFQLLLQGVTIKEGAAPVSVRPYCYPQIQKVEIERLVNEILVVGVIQSSSSPFSSPILLVKKKDDSWRFYVDYRALNRVMVPDKFPIPTIDELLDELNGERIFSKLDLKFGYHQIRVKQLMNAPSTFQALMNDNFRKHLRKFVLVFFDNILVYSRDLQSHVHHLEVVLSILCDQQLYANMSKCHFAQQKLEYLCHIISADEVVADSSKIEAMQRWPIPQNLKELRGFLGLTGYYRKFVAGYGKIAYPLTEQLKKDNFGWAYEVEHAFNQLKHAMTTILVLALPDFNKPFVIETDASRVGVGVVLMQDQCPIAYYNHTLPQQNRLKSVYERELMAIVFVIQRWQPYLLGRRFVVHIDQRSLKYLLEQRVADNLSRYPEFTALTLFLILNFEEIQKEVEIDKALNHIRMEVLEGNPKYSGYAVVPGQLLYKGRIVLPQHSKLIPSLLQEFHNSPMAGHSGLFKTMQRLVAEFYWPKMKHNIKDLVASCTICQQNKYMAMSPAGLFQPLPIPNKVWDDITMNFIEGLPQSEGFDTIFVVVDRLITQSTPLWLLYGQDPPPLVHYGHGSTTVSSVEHMLEERDAILKELKINLHKAQDRMRATANRKRREEHYDVGDLVYLKLQPYCQKSLAKRRNEKLSPHYYGPFPIDARVGTVAYRLILPPSSTIHLVFHISQLRKAVGTVPTSPSLPPQ</sequence>
<dbReference type="Pfam" id="PF17919">
    <property type="entry name" value="RT_RNaseH_2"/>
    <property type="match status" value="1"/>
</dbReference>
<keyword evidence="12" id="KW-0175">Coiled coil</keyword>
<evidence type="ECO:0000256" key="2">
    <source>
        <dbReference type="ARBA" id="ARBA00022723"/>
    </source>
</evidence>
<keyword evidence="9" id="KW-0238">DNA-binding</keyword>
<accession>A0A438D711</accession>
<dbReference type="Pfam" id="PF24626">
    <property type="entry name" value="SH3_Tf2-1"/>
    <property type="match status" value="1"/>
</dbReference>
<dbReference type="GO" id="GO:0006310">
    <property type="term" value="P:DNA recombination"/>
    <property type="evidence" value="ECO:0007669"/>
    <property type="project" value="UniProtKB-KW"/>
</dbReference>
<evidence type="ECO:0000256" key="7">
    <source>
        <dbReference type="ARBA" id="ARBA00022918"/>
    </source>
</evidence>
<feature type="domain" description="Reverse transcriptase/retrotransposon-derived protein RNase H-like" evidence="14">
    <location>
        <begin position="505"/>
        <end position="599"/>
    </location>
</feature>
<name>A0A438D711_VITVI</name>
<dbReference type="GO" id="GO:0006508">
    <property type="term" value="P:proteolysis"/>
    <property type="evidence" value="ECO:0007669"/>
    <property type="project" value="UniProtKB-KW"/>
</dbReference>